<keyword evidence="3" id="KW-1185">Reference proteome</keyword>
<reference evidence="2" key="1">
    <citation type="submission" date="2021-12" db="EMBL/GenBank/DDBJ databases">
        <authorList>
            <person name="King R."/>
        </authorList>
    </citation>
    <scope>NUCLEOTIDE SEQUENCE</scope>
</reference>
<name>A0A9P0F6K7_BEMTA</name>
<dbReference type="KEGG" id="btab:109029550"/>
<evidence type="ECO:0000313" key="3">
    <source>
        <dbReference type="Proteomes" id="UP001152759"/>
    </source>
</evidence>
<protein>
    <submittedName>
        <fullName evidence="2">Uncharacterized protein</fullName>
    </submittedName>
</protein>
<sequence length="242" mass="27594">MAIPFHLPSDEETEENYRRLDQLLADLYDVLRQILLRPRHMQAPSTRIAENTGFTTASEQDFEPPSDSDLVQERLMALPDLVRSAMSPALNNLSNRLQESNLECHCDSSTVSPSTPVSLPRHQSQSDEVDGPMQRPRPATRNLNKRSLSPKRYLSKLPHSSMKTLRPQKKWVHVGEELRSIAEDFRSTFQKSPLNKTEHSRSPMPEMKASSLFSLLVPSPLGKSVWTTIIFIVGWRLITRLQ</sequence>
<organism evidence="2 3">
    <name type="scientific">Bemisia tabaci</name>
    <name type="common">Sweetpotato whitefly</name>
    <name type="synonym">Aleurodes tabaci</name>
    <dbReference type="NCBI Taxonomy" id="7038"/>
    <lineage>
        <taxon>Eukaryota</taxon>
        <taxon>Metazoa</taxon>
        <taxon>Ecdysozoa</taxon>
        <taxon>Arthropoda</taxon>
        <taxon>Hexapoda</taxon>
        <taxon>Insecta</taxon>
        <taxon>Pterygota</taxon>
        <taxon>Neoptera</taxon>
        <taxon>Paraneoptera</taxon>
        <taxon>Hemiptera</taxon>
        <taxon>Sternorrhyncha</taxon>
        <taxon>Aleyrodoidea</taxon>
        <taxon>Aleyrodidae</taxon>
        <taxon>Aleyrodinae</taxon>
        <taxon>Bemisia</taxon>
    </lineage>
</organism>
<proteinExistence type="predicted"/>
<evidence type="ECO:0000313" key="2">
    <source>
        <dbReference type="EMBL" id="CAH0390108.1"/>
    </source>
</evidence>
<accession>A0A9P0F6K7</accession>
<feature type="compositionally biased region" description="Low complexity" evidence="1">
    <location>
        <begin position="108"/>
        <end position="118"/>
    </location>
</feature>
<evidence type="ECO:0000256" key="1">
    <source>
        <dbReference type="SAM" id="MobiDB-lite"/>
    </source>
</evidence>
<gene>
    <name evidence="2" type="ORF">BEMITA_LOCUS8864</name>
</gene>
<feature type="region of interest" description="Disordered" evidence="1">
    <location>
        <begin position="105"/>
        <end position="160"/>
    </location>
</feature>
<dbReference type="EMBL" id="OU963866">
    <property type="protein sequence ID" value="CAH0390108.1"/>
    <property type="molecule type" value="Genomic_DNA"/>
</dbReference>
<dbReference type="AlphaFoldDB" id="A0A9P0F6K7"/>
<dbReference type="Proteomes" id="UP001152759">
    <property type="component" value="Chromosome 5"/>
</dbReference>